<organism evidence="3 4">
    <name type="scientific">Variovorax ginsengisoli</name>
    <dbReference type="NCBI Taxonomy" id="363844"/>
    <lineage>
        <taxon>Bacteria</taxon>
        <taxon>Pseudomonadati</taxon>
        <taxon>Pseudomonadota</taxon>
        <taxon>Betaproteobacteria</taxon>
        <taxon>Burkholderiales</taxon>
        <taxon>Comamonadaceae</taxon>
        <taxon>Variovorax</taxon>
    </lineage>
</organism>
<evidence type="ECO:0000313" key="4">
    <source>
        <dbReference type="Proteomes" id="UP001169027"/>
    </source>
</evidence>
<name>A0ABT8RYQ2_9BURK</name>
<feature type="signal peptide" evidence="2">
    <location>
        <begin position="1"/>
        <end position="21"/>
    </location>
</feature>
<keyword evidence="2" id="KW-0732">Signal</keyword>
<dbReference type="EMBL" id="JAUKVY010000003">
    <property type="protein sequence ID" value="MDO1531806.1"/>
    <property type="molecule type" value="Genomic_DNA"/>
</dbReference>
<evidence type="ECO:0000256" key="1">
    <source>
        <dbReference type="SAM" id="MobiDB-lite"/>
    </source>
</evidence>
<evidence type="ECO:0000256" key="2">
    <source>
        <dbReference type="SAM" id="SignalP"/>
    </source>
</evidence>
<evidence type="ECO:0008006" key="5">
    <source>
        <dbReference type="Google" id="ProtNLM"/>
    </source>
</evidence>
<feature type="compositionally biased region" description="Low complexity" evidence="1">
    <location>
        <begin position="29"/>
        <end position="41"/>
    </location>
</feature>
<dbReference type="RefSeq" id="WP_286526409.1">
    <property type="nucleotide sequence ID" value="NZ_JAUJZH010000003.1"/>
</dbReference>
<gene>
    <name evidence="3" type="ORF">Q2T77_05865</name>
</gene>
<sequence>MSSSMPLVRLALLALACAAPAAVVFAQNPQPAAPAPAQAQPDPDKAAGRQNQTIERIHVEDSGATIDELRVGGQTQDIKVKPKNNAPAYQVLPNTEERSRSQGQSDSSAGEGGSRVWWNVFKF</sequence>
<dbReference type="Proteomes" id="UP001169027">
    <property type="component" value="Unassembled WGS sequence"/>
</dbReference>
<keyword evidence="4" id="KW-1185">Reference proteome</keyword>
<comment type="caution">
    <text evidence="3">The sequence shown here is derived from an EMBL/GenBank/DDBJ whole genome shotgun (WGS) entry which is preliminary data.</text>
</comment>
<protein>
    <recommendedName>
        <fullName evidence="5">DUF2782 domain-containing protein</fullName>
    </recommendedName>
</protein>
<dbReference type="Gene3D" id="2.20.130.30">
    <property type="entry name" value="Protein of unknown function DUF2782"/>
    <property type="match status" value="1"/>
</dbReference>
<proteinExistence type="predicted"/>
<reference evidence="3" key="1">
    <citation type="submission" date="2023-06" db="EMBL/GenBank/DDBJ databases">
        <authorList>
            <person name="Jiang Y."/>
            <person name="Liu Q."/>
        </authorList>
    </citation>
    <scope>NUCLEOTIDE SEQUENCE</scope>
    <source>
        <strain evidence="3">CGMCC 1.12090</strain>
    </source>
</reference>
<feature type="chain" id="PRO_5047138760" description="DUF2782 domain-containing protein" evidence="2">
    <location>
        <begin position="22"/>
        <end position="123"/>
    </location>
</feature>
<evidence type="ECO:0000313" key="3">
    <source>
        <dbReference type="EMBL" id="MDO1531806.1"/>
    </source>
</evidence>
<feature type="region of interest" description="Disordered" evidence="1">
    <location>
        <begin position="29"/>
        <end position="113"/>
    </location>
</feature>
<accession>A0ABT8RYQ2</accession>